<reference evidence="5" key="1">
    <citation type="journal article" date="2019" name="Int. J. Syst. Evol. Microbiol.">
        <title>The Global Catalogue of Microorganisms (GCM) 10K type strain sequencing project: providing services to taxonomists for standard genome sequencing and annotation.</title>
        <authorList>
            <consortium name="The Broad Institute Genomics Platform"/>
            <consortium name="The Broad Institute Genome Sequencing Center for Infectious Disease"/>
            <person name="Wu L."/>
            <person name="Ma J."/>
        </authorList>
    </citation>
    <scope>NUCLEOTIDE SEQUENCE [LARGE SCALE GENOMIC DNA]</scope>
    <source>
        <strain evidence="5">CCUG 56331</strain>
    </source>
</reference>
<feature type="transmembrane region" description="Helical" evidence="2">
    <location>
        <begin position="370"/>
        <end position="389"/>
    </location>
</feature>
<feature type="transmembrane region" description="Helical" evidence="2">
    <location>
        <begin position="12"/>
        <end position="34"/>
    </location>
</feature>
<keyword evidence="5" id="KW-1185">Reference proteome</keyword>
<dbReference type="EMBL" id="JBHSNQ010000169">
    <property type="protein sequence ID" value="MFC5542568.1"/>
    <property type="molecule type" value="Genomic_DNA"/>
</dbReference>
<evidence type="ECO:0000313" key="4">
    <source>
        <dbReference type="EMBL" id="MFC5542568.1"/>
    </source>
</evidence>
<dbReference type="Pfam" id="PF03703">
    <property type="entry name" value="bPH_2"/>
    <property type="match status" value="3"/>
</dbReference>
<evidence type="ECO:0000256" key="1">
    <source>
        <dbReference type="SAM" id="MobiDB-lite"/>
    </source>
</evidence>
<evidence type="ECO:0000256" key="2">
    <source>
        <dbReference type="SAM" id="Phobius"/>
    </source>
</evidence>
<evidence type="ECO:0000259" key="3">
    <source>
        <dbReference type="Pfam" id="PF03703"/>
    </source>
</evidence>
<feature type="transmembrane region" description="Helical" evidence="2">
    <location>
        <begin position="229"/>
        <end position="254"/>
    </location>
</feature>
<accession>A0ABW0RDA0</accession>
<name>A0ABW0RDA0_9BACL</name>
<feature type="transmembrane region" description="Helical" evidence="2">
    <location>
        <begin position="395"/>
        <end position="411"/>
    </location>
</feature>
<feature type="domain" description="YdbS-like PH" evidence="3">
    <location>
        <begin position="411"/>
        <end position="490"/>
    </location>
</feature>
<sequence>MMYKKYRLHPISAVIGFLKGLKDLFPPLLILLIANGFNFRADAKHFWEYIPVIIFIVVIIFYLISGIIEWRTFVYWFEDNELRVEYGLIVKKKRYIPFDRIQSFNYKETILHRLFGLVEVNVETAGITSGKPEAVFTAITKEAAEIIENETKRAKTGQKPGDEPLDEAVQSNPEEEVSQPSHVIYKMAPKDLILLATTSNSIGVVIAGVAAFFSQFADIIPSDWIVEEVAAIVQFGMMFVAFLLFIAFFIAWILSVMITFVNYYDFTVVQENDRIIITRGLLERKRIIIPLNRVQGIKIIENPLRQLTRYATVVVESASWGFGKNDTNIAMFPLISKKEMYEPLRRLFPQFSLQFENGLIRPPKKSRPHFYRVYIIGLIPIIAICSYFFYPVGLLSILLPFLVFVLGLWQYKTNGYLISGNQLTLRYRFISRVTFIAEKKRIQVIQKKQNYFQKRKNIATVQATVMSGIGGATGKVAHLNESDVDTILSWFERSKENKGTAE</sequence>
<comment type="caution">
    <text evidence="4">The sequence shown here is derived from an EMBL/GenBank/DDBJ whole genome shotgun (WGS) entry which is preliminary data.</text>
</comment>
<dbReference type="InterPro" id="IPR014529">
    <property type="entry name" value="UCP026631"/>
</dbReference>
<keyword evidence="2" id="KW-0472">Membrane</keyword>
<dbReference type="Proteomes" id="UP001595978">
    <property type="component" value="Unassembled WGS sequence"/>
</dbReference>
<dbReference type="InterPro" id="IPR005182">
    <property type="entry name" value="YdbS-like_PH"/>
</dbReference>
<dbReference type="RefSeq" id="WP_390309966.1">
    <property type="nucleotide sequence ID" value="NZ_JBHSNQ010000169.1"/>
</dbReference>
<feature type="domain" description="YdbS-like PH" evidence="3">
    <location>
        <begin position="70"/>
        <end position="145"/>
    </location>
</feature>
<protein>
    <submittedName>
        <fullName evidence="4">PH domain-containing protein</fullName>
    </submittedName>
</protein>
<evidence type="ECO:0000313" key="5">
    <source>
        <dbReference type="Proteomes" id="UP001595978"/>
    </source>
</evidence>
<gene>
    <name evidence="4" type="ORF">ACFPOH_12715</name>
</gene>
<keyword evidence="2" id="KW-1133">Transmembrane helix</keyword>
<feature type="transmembrane region" description="Helical" evidence="2">
    <location>
        <begin position="46"/>
        <end position="64"/>
    </location>
</feature>
<keyword evidence="2" id="KW-0812">Transmembrane</keyword>
<dbReference type="PANTHER" id="PTHR34473">
    <property type="entry name" value="UPF0699 TRANSMEMBRANE PROTEIN YDBS"/>
    <property type="match status" value="1"/>
</dbReference>
<feature type="transmembrane region" description="Helical" evidence="2">
    <location>
        <begin position="192"/>
        <end position="217"/>
    </location>
</feature>
<feature type="domain" description="YdbS-like PH" evidence="3">
    <location>
        <begin position="263"/>
        <end position="320"/>
    </location>
</feature>
<dbReference type="PIRSF" id="PIRSF026631">
    <property type="entry name" value="UCP026631"/>
    <property type="match status" value="1"/>
</dbReference>
<dbReference type="PANTHER" id="PTHR34473:SF2">
    <property type="entry name" value="UPF0699 TRANSMEMBRANE PROTEIN YDBT"/>
    <property type="match status" value="1"/>
</dbReference>
<proteinExistence type="predicted"/>
<organism evidence="4 5">
    <name type="scientific">Ureibacillus suwonensis</name>
    <dbReference type="NCBI Taxonomy" id="313007"/>
    <lineage>
        <taxon>Bacteria</taxon>
        <taxon>Bacillati</taxon>
        <taxon>Bacillota</taxon>
        <taxon>Bacilli</taxon>
        <taxon>Bacillales</taxon>
        <taxon>Caryophanaceae</taxon>
        <taxon>Ureibacillus</taxon>
    </lineage>
</organism>
<feature type="region of interest" description="Disordered" evidence="1">
    <location>
        <begin position="150"/>
        <end position="175"/>
    </location>
</feature>